<dbReference type="EMBL" id="GL883093">
    <property type="protein sequence ID" value="EGG11236.1"/>
    <property type="molecule type" value="Genomic_DNA"/>
</dbReference>
<keyword evidence="2" id="KW-1185">Reference proteome</keyword>
<dbReference type="AlphaFoldDB" id="F4R913"/>
<dbReference type="Proteomes" id="UP000001072">
    <property type="component" value="Unassembled WGS sequence"/>
</dbReference>
<dbReference type="RefSeq" id="XP_007405838.1">
    <property type="nucleotide sequence ID" value="XM_007405776.1"/>
</dbReference>
<evidence type="ECO:0000313" key="2">
    <source>
        <dbReference type="Proteomes" id="UP000001072"/>
    </source>
</evidence>
<dbReference type="VEuPathDB" id="FungiDB:MELLADRAFT_59852"/>
<reference evidence="2" key="1">
    <citation type="journal article" date="2011" name="Proc. Natl. Acad. Sci. U.S.A.">
        <title>Obligate biotrophy features unraveled by the genomic analysis of rust fungi.</title>
        <authorList>
            <person name="Duplessis S."/>
            <person name="Cuomo C.A."/>
            <person name="Lin Y.-C."/>
            <person name="Aerts A."/>
            <person name="Tisserant E."/>
            <person name="Veneault-Fourrey C."/>
            <person name="Joly D.L."/>
            <person name="Hacquard S."/>
            <person name="Amselem J."/>
            <person name="Cantarel B.L."/>
            <person name="Chiu R."/>
            <person name="Coutinho P.M."/>
            <person name="Feau N."/>
            <person name="Field M."/>
            <person name="Frey P."/>
            <person name="Gelhaye E."/>
            <person name="Goldberg J."/>
            <person name="Grabherr M.G."/>
            <person name="Kodira C.D."/>
            <person name="Kohler A."/>
            <person name="Kuees U."/>
            <person name="Lindquist E.A."/>
            <person name="Lucas S.M."/>
            <person name="Mago R."/>
            <person name="Mauceli E."/>
            <person name="Morin E."/>
            <person name="Murat C."/>
            <person name="Pangilinan J.L."/>
            <person name="Park R."/>
            <person name="Pearson M."/>
            <person name="Quesneville H."/>
            <person name="Rouhier N."/>
            <person name="Sakthikumar S."/>
            <person name="Salamov A.A."/>
            <person name="Schmutz J."/>
            <person name="Selles B."/>
            <person name="Shapiro H."/>
            <person name="Tanguay P."/>
            <person name="Tuskan G.A."/>
            <person name="Henrissat B."/>
            <person name="Van de Peer Y."/>
            <person name="Rouze P."/>
            <person name="Ellis J.G."/>
            <person name="Dodds P.N."/>
            <person name="Schein J.E."/>
            <person name="Zhong S."/>
            <person name="Hamelin R.C."/>
            <person name="Grigoriev I.V."/>
            <person name="Szabo L.J."/>
            <person name="Martin F."/>
        </authorList>
    </citation>
    <scope>NUCLEOTIDE SEQUENCE [LARGE SCALE GENOMIC DNA]</scope>
    <source>
        <strain evidence="2">98AG31 / pathotype 3-4-7</strain>
    </source>
</reference>
<evidence type="ECO:0000313" key="1">
    <source>
        <dbReference type="EMBL" id="EGG11236.1"/>
    </source>
</evidence>
<organism evidence="2">
    <name type="scientific">Melampsora larici-populina (strain 98AG31 / pathotype 3-4-7)</name>
    <name type="common">Poplar leaf rust fungus</name>
    <dbReference type="NCBI Taxonomy" id="747676"/>
    <lineage>
        <taxon>Eukaryota</taxon>
        <taxon>Fungi</taxon>
        <taxon>Dikarya</taxon>
        <taxon>Basidiomycota</taxon>
        <taxon>Pucciniomycotina</taxon>
        <taxon>Pucciniomycetes</taxon>
        <taxon>Pucciniales</taxon>
        <taxon>Melampsoraceae</taxon>
        <taxon>Melampsora</taxon>
    </lineage>
</organism>
<dbReference type="GeneID" id="18929434"/>
<proteinExistence type="predicted"/>
<dbReference type="InParanoid" id="F4R913"/>
<name>F4R913_MELLP</name>
<protein>
    <submittedName>
        <fullName evidence="1">Uncharacterized protein</fullName>
    </submittedName>
</protein>
<dbReference type="HOGENOM" id="CLU_1982064_0_0_1"/>
<accession>F4R913</accession>
<sequence>MNFLILHLDLIPGDSAMPLPPNLASLDRTQTQEQLGYTAKAFDQLFMIHKLLKFYIDKIVLQNEVDDKIDTNDLIMIINLARDLKQWQNDLDIYMMSCTLANNIIKHINQDSRFAHNQTMRTHNES</sequence>
<dbReference type="KEGG" id="mlr:MELLADRAFT_59852"/>
<gene>
    <name evidence="1" type="ORF">MELLADRAFT_59852</name>
</gene>